<dbReference type="AlphaFoldDB" id="A0A9X3IXR8"/>
<name>A0A9X3IXR8_9BACT</name>
<feature type="region of interest" description="Disordered" evidence="1">
    <location>
        <begin position="26"/>
        <end position="60"/>
    </location>
</feature>
<accession>A0A9X3IXR8</accession>
<gene>
    <name evidence="2" type="ORF">OV079_14860</name>
</gene>
<keyword evidence="3" id="KW-1185">Reference proteome</keyword>
<evidence type="ECO:0000256" key="1">
    <source>
        <dbReference type="SAM" id="MobiDB-lite"/>
    </source>
</evidence>
<organism evidence="2 3">
    <name type="scientific">Nannocystis pusilla</name>
    <dbReference type="NCBI Taxonomy" id="889268"/>
    <lineage>
        <taxon>Bacteria</taxon>
        <taxon>Pseudomonadati</taxon>
        <taxon>Myxococcota</taxon>
        <taxon>Polyangia</taxon>
        <taxon>Nannocystales</taxon>
        <taxon>Nannocystaceae</taxon>
        <taxon>Nannocystis</taxon>
    </lineage>
</organism>
<dbReference type="EMBL" id="JAPNKE010000002">
    <property type="protein sequence ID" value="MCY1006809.1"/>
    <property type="molecule type" value="Genomic_DNA"/>
</dbReference>
<protein>
    <submittedName>
        <fullName evidence="2">Uncharacterized protein</fullName>
    </submittedName>
</protein>
<reference evidence="2" key="1">
    <citation type="submission" date="2022-11" db="EMBL/GenBank/DDBJ databases">
        <title>Minimal conservation of predation-associated metabolite biosynthetic gene clusters underscores biosynthetic potential of Myxococcota including descriptions for ten novel species: Archangium lansinium sp. nov., Myxococcus landrumus sp. nov., Nannocystis bai.</title>
        <authorList>
            <person name="Ahearne A."/>
            <person name="Stevens C."/>
            <person name="Phillips K."/>
        </authorList>
    </citation>
    <scope>NUCLEOTIDE SEQUENCE</scope>
    <source>
        <strain evidence="2">Na p29</strain>
    </source>
</reference>
<sequence>MTPIAYQSLAGEAGLPAACSGAIVAGVPSRPSSPPSATSSAARPKSRMTTRPSAVTSTFDDLRSRCSLPAACRALTPAASCSKAGRRRSGGGAAPVLSDMP</sequence>
<dbReference type="Proteomes" id="UP001150924">
    <property type="component" value="Unassembled WGS sequence"/>
</dbReference>
<feature type="compositionally biased region" description="Polar residues" evidence="1">
    <location>
        <begin position="49"/>
        <end position="59"/>
    </location>
</feature>
<proteinExistence type="predicted"/>
<evidence type="ECO:0000313" key="2">
    <source>
        <dbReference type="EMBL" id="MCY1006809.1"/>
    </source>
</evidence>
<evidence type="ECO:0000313" key="3">
    <source>
        <dbReference type="Proteomes" id="UP001150924"/>
    </source>
</evidence>
<dbReference type="AntiFam" id="ANF00109">
    <property type="entry name" value="Shadow ORF (opposite afsK)"/>
</dbReference>
<comment type="caution">
    <text evidence="2">The sequence shown here is derived from an EMBL/GenBank/DDBJ whole genome shotgun (WGS) entry which is preliminary data.</text>
</comment>
<feature type="region of interest" description="Disordered" evidence="1">
    <location>
        <begin position="78"/>
        <end position="101"/>
    </location>
</feature>